<protein>
    <submittedName>
        <fullName evidence="5">Kinase-like domain-containing protein</fullName>
    </submittedName>
</protein>
<keyword evidence="1" id="KW-0808">Transferase</keyword>
<organism evidence="5 6">
    <name type="scientific">Phyllosticta citrichinensis</name>
    <dbReference type="NCBI Taxonomy" id="1130410"/>
    <lineage>
        <taxon>Eukaryota</taxon>
        <taxon>Fungi</taxon>
        <taxon>Dikarya</taxon>
        <taxon>Ascomycota</taxon>
        <taxon>Pezizomycotina</taxon>
        <taxon>Dothideomycetes</taxon>
        <taxon>Dothideomycetes incertae sedis</taxon>
        <taxon>Botryosphaeriales</taxon>
        <taxon>Phyllostictaceae</taxon>
        <taxon>Phyllosticta</taxon>
    </lineage>
</organism>
<evidence type="ECO:0000313" key="6">
    <source>
        <dbReference type="Proteomes" id="UP001456524"/>
    </source>
</evidence>
<keyword evidence="2" id="KW-0547">Nucleotide-binding</keyword>
<dbReference type="Gene3D" id="1.10.510.10">
    <property type="entry name" value="Transferase(Phosphotransferase) domain 1"/>
    <property type="match status" value="1"/>
</dbReference>
<gene>
    <name evidence="5" type="ORF">IWX90DRAFT_426241</name>
</gene>
<name>A0ABR1Y4Q8_9PEZI</name>
<dbReference type="InterPro" id="IPR050117">
    <property type="entry name" value="MAPK"/>
</dbReference>
<evidence type="ECO:0000259" key="4">
    <source>
        <dbReference type="PROSITE" id="PS50011"/>
    </source>
</evidence>
<dbReference type="Pfam" id="PF00069">
    <property type="entry name" value="Pkinase"/>
    <property type="match status" value="1"/>
</dbReference>
<sequence>MCTLDYRAPEMLLGASRYTFAIDMWSAGITIAELLLLKSLLPGEGLLDQLNQVILLIGFPPPEAIEEIEAMECLDSCEWEHGKIIPGSLKPLEKLFPKAKFKGTADFLRSFFTWTPSKRITAAQTVGQEGGQYSAAVRQWWENKPKKDVEHARKTVRWLMARAK</sequence>
<dbReference type="EMBL" id="JBBWUH010000002">
    <property type="protein sequence ID" value="KAK8176165.1"/>
    <property type="molecule type" value="Genomic_DNA"/>
</dbReference>
<keyword evidence="1" id="KW-0418">Kinase</keyword>
<dbReference type="InterPro" id="IPR000719">
    <property type="entry name" value="Prot_kinase_dom"/>
</dbReference>
<keyword evidence="6" id="KW-1185">Reference proteome</keyword>
<proteinExistence type="predicted"/>
<keyword evidence="1" id="KW-0723">Serine/threonine-protein kinase</keyword>
<accession>A0ABR1Y4Q8</accession>
<dbReference type="SUPFAM" id="SSF56112">
    <property type="entry name" value="Protein kinase-like (PK-like)"/>
    <property type="match status" value="1"/>
</dbReference>
<feature type="domain" description="Protein kinase" evidence="4">
    <location>
        <begin position="1"/>
        <end position="141"/>
    </location>
</feature>
<evidence type="ECO:0000256" key="3">
    <source>
        <dbReference type="ARBA" id="ARBA00022840"/>
    </source>
</evidence>
<reference evidence="5 6" key="1">
    <citation type="journal article" date="2022" name="G3 (Bethesda)">
        <title>Enemy or ally: a genomic approach to elucidate the lifestyle of Phyllosticta citrichinaensis.</title>
        <authorList>
            <person name="Buijs V.A."/>
            <person name="Groenewald J.Z."/>
            <person name="Haridas S."/>
            <person name="LaButti K.M."/>
            <person name="Lipzen A."/>
            <person name="Martin F.M."/>
            <person name="Barry K."/>
            <person name="Grigoriev I.V."/>
            <person name="Crous P.W."/>
            <person name="Seidl M.F."/>
        </authorList>
    </citation>
    <scope>NUCLEOTIDE SEQUENCE [LARGE SCALE GENOMIC DNA]</scope>
    <source>
        <strain evidence="5 6">CBS 129764</strain>
    </source>
</reference>
<comment type="caution">
    <text evidence="5">The sequence shown here is derived from an EMBL/GenBank/DDBJ whole genome shotgun (WGS) entry which is preliminary data.</text>
</comment>
<dbReference type="Proteomes" id="UP001456524">
    <property type="component" value="Unassembled WGS sequence"/>
</dbReference>
<dbReference type="PROSITE" id="PS50011">
    <property type="entry name" value="PROTEIN_KINASE_DOM"/>
    <property type="match status" value="1"/>
</dbReference>
<dbReference type="InterPro" id="IPR011009">
    <property type="entry name" value="Kinase-like_dom_sf"/>
</dbReference>
<dbReference type="PANTHER" id="PTHR24055">
    <property type="entry name" value="MITOGEN-ACTIVATED PROTEIN KINASE"/>
    <property type="match status" value="1"/>
</dbReference>
<evidence type="ECO:0000256" key="1">
    <source>
        <dbReference type="ARBA" id="ARBA00022527"/>
    </source>
</evidence>
<keyword evidence="3" id="KW-0067">ATP-binding</keyword>
<evidence type="ECO:0000313" key="5">
    <source>
        <dbReference type="EMBL" id="KAK8176165.1"/>
    </source>
</evidence>
<evidence type="ECO:0000256" key="2">
    <source>
        <dbReference type="ARBA" id="ARBA00022741"/>
    </source>
</evidence>